<sequence length="58" mass="6964">MFEDLEDDVKEKFKEYMKTLSVDKLSVILEVMHEFLLFNVAIRQNPDDEDYVDTSSFR</sequence>
<comment type="caution">
    <text evidence="1">The sequence shown here is derived from an EMBL/GenBank/DDBJ whole genome shotgun (WGS) entry which is preliminary data.</text>
</comment>
<proteinExistence type="predicted"/>
<gene>
    <name evidence="1" type="ORF">DPMN_054550</name>
</gene>
<dbReference type="Proteomes" id="UP000828390">
    <property type="component" value="Unassembled WGS sequence"/>
</dbReference>
<dbReference type="EMBL" id="JAIWYP010000012">
    <property type="protein sequence ID" value="KAH3728592.1"/>
    <property type="molecule type" value="Genomic_DNA"/>
</dbReference>
<dbReference type="AlphaFoldDB" id="A0A9D4HPV4"/>
<reference evidence="1" key="2">
    <citation type="submission" date="2020-11" db="EMBL/GenBank/DDBJ databases">
        <authorList>
            <person name="McCartney M.A."/>
            <person name="Auch B."/>
            <person name="Kono T."/>
            <person name="Mallez S."/>
            <person name="Becker A."/>
            <person name="Gohl D.M."/>
            <person name="Silverstein K.A.T."/>
            <person name="Koren S."/>
            <person name="Bechman K.B."/>
            <person name="Herman A."/>
            <person name="Abrahante J.E."/>
            <person name="Garbe J."/>
        </authorList>
    </citation>
    <scope>NUCLEOTIDE SEQUENCE</scope>
    <source>
        <strain evidence="1">Duluth1</strain>
        <tissue evidence="1">Whole animal</tissue>
    </source>
</reference>
<protein>
    <submittedName>
        <fullName evidence="1">Uncharacterized protein</fullName>
    </submittedName>
</protein>
<reference evidence="1" key="1">
    <citation type="journal article" date="2019" name="bioRxiv">
        <title>The Genome of the Zebra Mussel, Dreissena polymorpha: A Resource for Invasive Species Research.</title>
        <authorList>
            <person name="McCartney M.A."/>
            <person name="Auch B."/>
            <person name="Kono T."/>
            <person name="Mallez S."/>
            <person name="Zhang Y."/>
            <person name="Obille A."/>
            <person name="Becker A."/>
            <person name="Abrahante J.E."/>
            <person name="Garbe J."/>
            <person name="Badalamenti J.P."/>
            <person name="Herman A."/>
            <person name="Mangelson H."/>
            <person name="Liachko I."/>
            <person name="Sullivan S."/>
            <person name="Sone E.D."/>
            <person name="Koren S."/>
            <person name="Silverstein K.A.T."/>
            <person name="Beckman K.B."/>
            <person name="Gohl D.M."/>
        </authorList>
    </citation>
    <scope>NUCLEOTIDE SEQUENCE</scope>
    <source>
        <strain evidence="1">Duluth1</strain>
        <tissue evidence="1">Whole animal</tissue>
    </source>
</reference>
<evidence type="ECO:0000313" key="2">
    <source>
        <dbReference type="Proteomes" id="UP000828390"/>
    </source>
</evidence>
<name>A0A9D4HPV4_DREPO</name>
<accession>A0A9D4HPV4</accession>
<evidence type="ECO:0000313" key="1">
    <source>
        <dbReference type="EMBL" id="KAH3728592.1"/>
    </source>
</evidence>
<organism evidence="1 2">
    <name type="scientific">Dreissena polymorpha</name>
    <name type="common">Zebra mussel</name>
    <name type="synonym">Mytilus polymorpha</name>
    <dbReference type="NCBI Taxonomy" id="45954"/>
    <lineage>
        <taxon>Eukaryota</taxon>
        <taxon>Metazoa</taxon>
        <taxon>Spiralia</taxon>
        <taxon>Lophotrochozoa</taxon>
        <taxon>Mollusca</taxon>
        <taxon>Bivalvia</taxon>
        <taxon>Autobranchia</taxon>
        <taxon>Heteroconchia</taxon>
        <taxon>Euheterodonta</taxon>
        <taxon>Imparidentia</taxon>
        <taxon>Neoheterodontei</taxon>
        <taxon>Myida</taxon>
        <taxon>Dreissenoidea</taxon>
        <taxon>Dreissenidae</taxon>
        <taxon>Dreissena</taxon>
    </lineage>
</organism>
<keyword evidence="2" id="KW-1185">Reference proteome</keyword>